<evidence type="ECO:0000313" key="3">
    <source>
        <dbReference type="Proteomes" id="UP000254569"/>
    </source>
</evidence>
<dbReference type="Proteomes" id="UP000254569">
    <property type="component" value="Unassembled WGS sequence"/>
</dbReference>
<dbReference type="PROSITE" id="PS51318">
    <property type="entry name" value="TAT"/>
    <property type="match status" value="1"/>
</dbReference>
<proteinExistence type="predicted"/>
<protein>
    <submittedName>
        <fullName evidence="2">Domain of uncharacterized function (DUF1906)</fullName>
    </submittedName>
</protein>
<sequence length="252" mass="26538">MTLSRRDMLRYATLGSGVALISALGAPALAQGRQVLGTIVDYSAAVPSPSSIRAAGHIGAIRYVSDARPDAAWMRAKPLTGSEADALIGSGLEVVSCYQFGKAGTADWLGGYEAGLKHARRGLELHYAAGGPAGRPIYASIDDNPNLEQFTTRIVPYLLGWQEVVGAGNLGVYANSPTIDRASAVSLGSFYWQHDWGTPEGYIHPRANLHQIPGEVRIDGIGVDINHVLTPDYGQWSLAGSAPSTDPGLLGS</sequence>
<dbReference type="InterPro" id="IPR006311">
    <property type="entry name" value="TAT_signal"/>
</dbReference>
<reference evidence="2 3" key="1">
    <citation type="submission" date="2018-06" db="EMBL/GenBank/DDBJ databases">
        <authorList>
            <consortium name="Pathogen Informatics"/>
            <person name="Doyle S."/>
        </authorList>
    </citation>
    <scope>NUCLEOTIDE SEQUENCE [LARGE SCALE GENOMIC DNA]</scope>
    <source>
        <strain evidence="2 3">NCTC13296</strain>
    </source>
</reference>
<evidence type="ECO:0000259" key="1">
    <source>
        <dbReference type="Pfam" id="PF08924"/>
    </source>
</evidence>
<organism evidence="2 3">
    <name type="scientific">Rhodococcus gordoniae</name>
    <dbReference type="NCBI Taxonomy" id="223392"/>
    <lineage>
        <taxon>Bacteria</taxon>
        <taxon>Bacillati</taxon>
        <taxon>Actinomycetota</taxon>
        <taxon>Actinomycetes</taxon>
        <taxon>Mycobacteriales</taxon>
        <taxon>Nocardiaceae</taxon>
        <taxon>Rhodococcus</taxon>
    </lineage>
</organism>
<dbReference type="RefSeq" id="WP_064062280.1">
    <property type="nucleotide sequence ID" value="NZ_LPZN01000001.1"/>
</dbReference>
<dbReference type="Gene3D" id="3.20.20.80">
    <property type="entry name" value="Glycosidases"/>
    <property type="match status" value="1"/>
</dbReference>
<dbReference type="InterPro" id="IPR015020">
    <property type="entry name" value="Rv2525c-like_Glyco_Hydro-like"/>
</dbReference>
<feature type="domain" description="Rv2525c-like glycoside hydrolase-like" evidence="1">
    <location>
        <begin position="51"/>
        <end position="227"/>
    </location>
</feature>
<name>A0A379M4B6_9NOCA</name>
<keyword evidence="3" id="KW-1185">Reference proteome</keyword>
<gene>
    <name evidence="2" type="ORF">NCTC13296_04059</name>
</gene>
<dbReference type="AlphaFoldDB" id="A0A379M4B6"/>
<evidence type="ECO:0000313" key="2">
    <source>
        <dbReference type="EMBL" id="SUE17160.1"/>
    </source>
</evidence>
<accession>A0A379M4B6</accession>
<dbReference type="EMBL" id="UGVI01000001">
    <property type="protein sequence ID" value="SUE17160.1"/>
    <property type="molecule type" value="Genomic_DNA"/>
</dbReference>
<dbReference type="InterPro" id="IPR017853">
    <property type="entry name" value="GH"/>
</dbReference>
<dbReference type="SUPFAM" id="SSF51445">
    <property type="entry name" value="(Trans)glycosidases"/>
    <property type="match status" value="1"/>
</dbReference>
<dbReference type="Pfam" id="PF08924">
    <property type="entry name" value="Rv2525c_GlyHyd-like"/>
    <property type="match status" value="1"/>
</dbReference>